<organism evidence="8 9">
    <name type="scientific">Dactylellina haptotyla (strain CBS 200.50)</name>
    <name type="common">Nematode-trapping fungus</name>
    <name type="synonym">Monacrosporium haptotylum</name>
    <dbReference type="NCBI Taxonomy" id="1284197"/>
    <lineage>
        <taxon>Eukaryota</taxon>
        <taxon>Fungi</taxon>
        <taxon>Dikarya</taxon>
        <taxon>Ascomycota</taxon>
        <taxon>Pezizomycotina</taxon>
        <taxon>Orbiliomycetes</taxon>
        <taxon>Orbiliales</taxon>
        <taxon>Orbiliaceae</taxon>
        <taxon>Dactylellina</taxon>
    </lineage>
</organism>
<evidence type="ECO:0000256" key="4">
    <source>
        <dbReference type="ARBA" id="ARBA00022825"/>
    </source>
</evidence>
<dbReference type="OrthoDB" id="1896086at2759"/>
<dbReference type="GO" id="GO:0006508">
    <property type="term" value="P:proteolysis"/>
    <property type="evidence" value="ECO:0007669"/>
    <property type="project" value="UniProtKB-KW"/>
</dbReference>
<evidence type="ECO:0000313" key="9">
    <source>
        <dbReference type="Proteomes" id="UP000015100"/>
    </source>
</evidence>
<feature type="domain" description="Peptidase S8/S53" evidence="7">
    <location>
        <begin position="88"/>
        <end position="331"/>
    </location>
</feature>
<evidence type="ECO:0000256" key="3">
    <source>
        <dbReference type="ARBA" id="ARBA00022801"/>
    </source>
</evidence>
<feature type="chain" id="PRO_5004548461" description="Peptidase S8/S53 domain-containing protein" evidence="6">
    <location>
        <begin position="22"/>
        <end position="361"/>
    </location>
</feature>
<dbReference type="EMBL" id="AQGS01000630">
    <property type="protein sequence ID" value="EPS37613.1"/>
    <property type="molecule type" value="Genomic_DNA"/>
</dbReference>
<keyword evidence="2 5" id="KW-0645">Protease</keyword>
<sequence>MKSPHAIPITLLFSLAPAVLAVPLASKPVAKISKEKRADFPAPVREIAPWYLARISAPNTDKSVYSLITDGYYYHDPRSGAGVDAYLIDGNVYPDHPDFGGRLSMMGDGAVTKGFVGHGTEIAGILGGSKFGVARRVNLLACDITVYGIPGCLSKITARHLKVVAEKQADPSTHQDFVGSVINISRGSKKSQFGEEVQDQVDAIRDAIKAGIHIVVSAGNHANNACDYAPAGIQADVPEMIVVGATGKKEMTGEKDAQGVNEVTGYSNTGPCVDIYAPGSVINAPAKNDQYNDNVTGTSAAAPIVAGVVAELMVRHPELRGDPKKMKEFLLGRTSGPNAGRKGVIRGNAELNFLYNGIHEN</sequence>
<keyword evidence="6" id="KW-0732">Signal</keyword>
<dbReference type="PROSITE" id="PS51892">
    <property type="entry name" value="SUBTILASE"/>
    <property type="match status" value="1"/>
</dbReference>
<keyword evidence="3 5" id="KW-0378">Hydrolase</keyword>
<evidence type="ECO:0000256" key="1">
    <source>
        <dbReference type="ARBA" id="ARBA00011073"/>
    </source>
</evidence>
<reference evidence="8 9" key="1">
    <citation type="journal article" date="2013" name="PLoS Genet.">
        <title>Genomic mechanisms accounting for the adaptation to parasitism in nematode-trapping fungi.</title>
        <authorList>
            <person name="Meerupati T."/>
            <person name="Andersson K.M."/>
            <person name="Friman E."/>
            <person name="Kumar D."/>
            <person name="Tunlid A."/>
            <person name="Ahren D."/>
        </authorList>
    </citation>
    <scope>NUCLEOTIDE SEQUENCE [LARGE SCALE GENOMIC DNA]</scope>
    <source>
        <strain evidence="8 9">CBS 200.50</strain>
    </source>
</reference>
<comment type="caution">
    <text evidence="8">The sequence shown here is derived from an EMBL/GenBank/DDBJ whole genome shotgun (WGS) entry which is preliminary data.</text>
</comment>
<dbReference type="Proteomes" id="UP000015100">
    <property type="component" value="Unassembled WGS sequence"/>
</dbReference>
<proteinExistence type="inferred from homology"/>
<feature type="active site" description="Charge relay system" evidence="5">
    <location>
        <position position="118"/>
    </location>
</feature>
<dbReference type="HOGENOM" id="CLU_011263_1_0_1"/>
<dbReference type="InterPro" id="IPR036852">
    <property type="entry name" value="Peptidase_S8/S53_dom_sf"/>
</dbReference>
<dbReference type="InterPro" id="IPR000209">
    <property type="entry name" value="Peptidase_S8/S53_dom"/>
</dbReference>
<dbReference type="Gene3D" id="3.40.50.200">
    <property type="entry name" value="Peptidase S8/S53 domain"/>
    <property type="match status" value="1"/>
</dbReference>
<protein>
    <recommendedName>
        <fullName evidence="7">Peptidase S8/S53 domain-containing protein</fullName>
    </recommendedName>
</protein>
<dbReference type="PROSITE" id="PS00137">
    <property type="entry name" value="SUBTILASE_HIS"/>
    <property type="match status" value="1"/>
</dbReference>
<dbReference type="InterPro" id="IPR023828">
    <property type="entry name" value="Peptidase_S8_Ser-AS"/>
</dbReference>
<dbReference type="GO" id="GO:0004252">
    <property type="term" value="F:serine-type endopeptidase activity"/>
    <property type="evidence" value="ECO:0007669"/>
    <property type="project" value="UniProtKB-UniRule"/>
</dbReference>
<evidence type="ECO:0000256" key="6">
    <source>
        <dbReference type="SAM" id="SignalP"/>
    </source>
</evidence>
<dbReference type="STRING" id="1284197.S8BEC6"/>
<dbReference type="InterPro" id="IPR015500">
    <property type="entry name" value="Peptidase_S8_subtilisin-rel"/>
</dbReference>
<evidence type="ECO:0000256" key="5">
    <source>
        <dbReference type="PROSITE-ProRule" id="PRU01240"/>
    </source>
</evidence>
<comment type="similarity">
    <text evidence="1 5">Belongs to the peptidase S8 family.</text>
</comment>
<evidence type="ECO:0000256" key="2">
    <source>
        <dbReference type="ARBA" id="ARBA00022670"/>
    </source>
</evidence>
<dbReference type="SUPFAM" id="SSF52743">
    <property type="entry name" value="Subtilisin-like"/>
    <property type="match status" value="1"/>
</dbReference>
<feature type="signal peptide" evidence="6">
    <location>
        <begin position="1"/>
        <end position="21"/>
    </location>
</feature>
<dbReference type="AlphaFoldDB" id="S8BEC6"/>
<feature type="active site" description="Charge relay system" evidence="5">
    <location>
        <position position="299"/>
    </location>
</feature>
<reference evidence="9" key="2">
    <citation type="submission" date="2013-04" db="EMBL/GenBank/DDBJ databases">
        <title>Genomic mechanisms accounting for the adaptation to parasitism in nematode-trapping fungi.</title>
        <authorList>
            <person name="Ahren D.G."/>
        </authorList>
    </citation>
    <scope>NUCLEOTIDE SEQUENCE [LARGE SCALE GENOMIC DNA]</scope>
    <source>
        <strain evidence="9">CBS 200.50</strain>
    </source>
</reference>
<dbReference type="PRINTS" id="PR00723">
    <property type="entry name" value="SUBTILISIN"/>
</dbReference>
<keyword evidence="4 5" id="KW-0720">Serine protease</keyword>
<dbReference type="PANTHER" id="PTHR43806:SF11">
    <property type="entry name" value="CEREVISIN-RELATED"/>
    <property type="match status" value="1"/>
</dbReference>
<feature type="active site" description="Charge relay system" evidence="5">
    <location>
        <position position="89"/>
    </location>
</feature>
<accession>S8BEC6</accession>
<evidence type="ECO:0000313" key="8">
    <source>
        <dbReference type="EMBL" id="EPS37613.1"/>
    </source>
</evidence>
<dbReference type="PANTHER" id="PTHR43806">
    <property type="entry name" value="PEPTIDASE S8"/>
    <property type="match status" value="1"/>
</dbReference>
<dbReference type="PROSITE" id="PS00138">
    <property type="entry name" value="SUBTILASE_SER"/>
    <property type="match status" value="1"/>
</dbReference>
<keyword evidence="9" id="KW-1185">Reference proteome</keyword>
<dbReference type="InterPro" id="IPR022398">
    <property type="entry name" value="Peptidase_S8_His-AS"/>
</dbReference>
<dbReference type="Pfam" id="PF00082">
    <property type="entry name" value="Peptidase_S8"/>
    <property type="match status" value="1"/>
</dbReference>
<evidence type="ECO:0000259" key="7">
    <source>
        <dbReference type="Pfam" id="PF00082"/>
    </source>
</evidence>
<name>S8BEC6_DACHA</name>
<dbReference type="InterPro" id="IPR050131">
    <property type="entry name" value="Peptidase_S8_subtilisin-like"/>
</dbReference>
<dbReference type="eggNOG" id="KOG1153">
    <property type="taxonomic scope" value="Eukaryota"/>
</dbReference>
<gene>
    <name evidence="8" type="ORF">H072_8693</name>
</gene>